<protein>
    <submittedName>
        <fullName evidence="1">Similar to Saccharomyces cerevisiae YLR320W MMS22 Protein</fullName>
    </submittedName>
</protein>
<dbReference type="Proteomes" id="UP000196158">
    <property type="component" value="Unassembled WGS sequence"/>
</dbReference>
<name>A0A1X7R979_9SACH</name>
<dbReference type="Pfam" id="PF09462">
    <property type="entry name" value="Mus7"/>
    <property type="match status" value="1"/>
</dbReference>
<dbReference type="PANTHER" id="PTHR28122">
    <property type="entry name" value="E3 UBIQUITIN-PROTEIN LIGASE SUBSTRATE RECEPTOR MMS22"/>
    <property type="match status" value="1"/>
</dbReference>
<proteinExistence type="predicted"/>
<accession>A0A1X7R979</accession>
<dbReference type="GO" id="GO:0000724">
    <property type="term" value="P:double-strand break repair via homologous recombination"/>
    <property type="evidence" value="ECO:0007669"/>
    <property type="project" value="TreeGrafter"/>
</dbReference>
<gene>
    <name evidence="1" type="ORF">KASA_0H00088G</name>
</gene>
<organism evidence="1 2">
    <name type="scientific">Maudiozyma saulgeensis</name>
    <dbReference type="NCBI Taxonomy" id="1789683"/>
    <lineage>
        <taxon>Eukaryota</taxon>
        <taxon>Fungi</taxon>
        <taxon>Dikarya</taxon>
        <taxon>Ascomycota</taxon>
        <taxon>Saccharomycotina</taxon>
        <taxon>Saccharomycetes</taxon>
        <taxon>Saccharomycetales</taxon>
        <taxon>Saccharomycetaceae</taxon>
        <taxon>Maudiozyma</taxon>
    </lineage>
</organism>
<evidence type="ECO:0000313" key="1">
    <source>
        <dbReference type="EMBL" id="SMN22238.1"/>
    </source>
</evidence>
<dbReference type="GO" id="GO:0005634">
    <property type="term" value="C:nucleus"/>
    <property type="evidence" value="ECO:0007669"/>
    <property type="project" value="InterPro"/>
</dbReference>
<dbReference type="OrthoDB" id="4068315at2759"/>
<sequence>MDEESYLVSDSEELSNDEILVLYDPDLISTRSPRSIEDSQWDVSALTKGTDISMDPLQVIEASEGVKEVTLSREYPTVDVYMNSSGRILRKRTAIQKLPYSLERIKHRQQLQGFDVSNFETVSNKVKLPPPNGIQSSNGTQGIVIEDTVIDNVPYISGVDDDGSDFSDNVSEDLTSDIQEPISSLNTFDEDNEEESQEVIFRGKHINMKTGYRGILPRSAWERELKKNEKQKEIHKRKKLPQPYHKGIAVKKKKSGDKKKQDDILLSELAIVDEDSEDDIGAYLQENTLNVDQNELERLDSYYHKKYSDYGYDREEERTHQHPKHNNTSENVNEIIEVDSDGFMSDPDIDLMTDSDGEGEMAPIYVAEEDNGGIVNAMLAKPTKNKPRYRPNGIGKQSKRVIKKSRSIYRKRRSQPKIRNKVIPRLRPKGSATNSLNVIEGATSKNNINLTEKKGTNKDKIKRYNRSNNTTNSFLTVVEAVGDKYSTVLNRGARTVSNIRNDERETTYNEMGLSVLDIILYNKIFEPPGTVKIKLSNKDFVLSRYNLARVPETLVNIFATIVNEGASDTELLETNKFITEFIFHLNDVSLLLVVQRFHRDFRSRVYSVLKKAKAIHFYELAICQLLLLEISQYTNTANVTRQKVGEDVISNTVAFFVLLSDCYTAVKEDNINLLYQSYDILATVIDIFGLKEQLWDRFNRKKLPSQILQVVTAIFPIQHANWDALDIQPSYTELTNAFKFIKYCRKVCNWVIADNIILTLNDIFKRRRFQDFSEEKATSERNFVIGSSDKKLPVGTLFNKYLTLLRGCTLSLAMSEKIMPIGEITMTDHDSILINRMNLLIVLAGQARFNLDQRLLNLIEPLIPDKRSAAEKPMVNHRRTAGILNSILAFLKINSLKKYPFRLKNVISRTYKSIIINYPDQKEQWSKFLRSLDRNFDLIGKSKFLVLKDLGDVLLYYLNSDAKDDDYAIIIIRMIVKNLTFAKRTWLQKTILPAIKNIAEKSIDWIEYYCTIAKYLIDCKLMTWWAFYTYQGLNGEQDIQIGFNLKVVKMCDNSSFSYNRESFFKLATKFFLKDQSILYRTFLTKLFRRDIGITFDLFLDQNSNNIFSCVKIYFSVLKRHNYTVQMIEVVDQIEKMFTEKLISEKTALQITTYLNERYADEIKSSHSFVMLKRYLSISDIFTERSLFRDIFKSYNDINDKLFFLEKSIVESLSTPEETLNMMNKLGTLLDLPPSGVTLKIFKLLIEQNMNIESSDLLNLTSNVISILLEVTNSTLKNRFYQVDKAEICVLIELSKHLIMKYRAPLLRVSEYSDIDHQVQRLLFLLMKSTQSLDEYESIVENYKSYRQSLKIPIPETSIPERRFVDFLDRQTEEIKDYRRVSADKYEDVSSQLDSLYGKREDYL</sequence>
<dbReference type="PANTHER" id="PTHR28122:SF1">
    <property type="entry name" value="E3 UBIQUITIN-PROTEIN LIGASE SUBSTRATE RECEPTOR MMS22"/>
    <property type="match status" value="1"/>
</dbReference>
<dbReference type="GO" id="GO:0035361">
    <property type="term" value="C:Cul8-RING ubiquitin ligase complex"/>
    <property type="evidence" value="ECO:0007669"/>
    <property type="project" value="TreeGrafter"/>
</dbReference>
<evidence type="ECO:0000313" key="2">
    <source>
        <dbReference type="Proteomes" id="UP000196158"/>
    </source>
</evidence>
<dbReference type="GO" id="GO:0031297">
    <property type="term" value="P:replication fork processing"/>
    <property type="evidence" value="ECO:0007669"/>
    <property type="project" value="InterPro"/>
</dbReference>
<keyword evidence="2" id="KW-1185">Reference proteome</keyword>
<reference evidence="1 2" key="1">
    <citation type="submission" date="2017-04" db="EMBL/GenBank/DDBJ databases">
        <authorList>
            <person name="Afonso C.L."/>
            <person name="Miller P.J."/>
            <person name="Scott M.A."/>
            <person name="Spackman E."/>
            <person name="Goraichik I."/>
            <person name="Dimitrov K.M."/>
            <person name="Suarez D.L."/>
            <person name="Swayne D.E."/>
        </authorList>
    </citation>
    <scope>NUCLEOTIDE SEQUENCE [LARGE SCALE GENOMIC DNA]</scope>
</reference>
<dbReference type="InterPro" id="IPR019021">
    <property type="entry name" value="Mms22"/>
</dbReference>
<dbReference type="EMBL" id="FXLY01000011">
    <property type="protein sequence ID" value="SMN22238.1"/>
    <property type="molecule type" value="Genomic_DNA"/>
</dbReference>
<dbReference type="STRING" id="1789683.A0A1X7R979"/>